<evidence type="ECO:0000256" key="2">
    <source>
        <dbReference type="ARBA" id="ARBA00022490"/>
    </source>
</evidence>
<dbReference type="CDD" id="cd04301">
    <property type="entry name" value="NAT_SF"/>
    <property type="match status" value="1"/>
</dbReference>
<dbReference type="Pfam" id="PF00583">
    <property type="entry name" value="Acetyltransf_1"/>
    <property type="match status" value="1"/>
</dbReference>
<evidence type="ECO:0000256" key="1">
    <source>
        <dbReference type="ARBA" id="ARBA00005395"/>
    </source>
</evidence>
<dbReference type="Proteomes" id="UP000886289">
    <property type="component" value="Unassembled WGS sequence"/>
</dbReference>
<dbReference type="PROSITE" id="PS51186">
    <property type="entry name" value="GNAT"/>
    <property type="match status" value="1"/>
</dbReference>
<dbReference type="InterPro" id="IPR016181">
    <property type="entry name" value="Acyl_CoA_acyltransferase"/>
</dbReference>
<dbReference type="InterPro" id="IPR000182">
    <property type="entry name" value="GNAT_dom"/>
</dbReference>
<sequence>MRSRSLEFDKNTKRDVSKNIFIRLVQRTDLRRIYEIEIESFKTPYSFFTLQTLFWFNKEYFYVAEIGGKIVGYIIGDVRNNHGHVVSIAVDSQYRGKGVGKCLMEVLIKKFKETSIKTIRLEVAVSNLIAQTFYKKMGFRAIGRIKNYYRNGEDAFLMEKRL</sequence>
<organism evidence="6">
    <name type="scientific">Desulfofervidus auxilii</name>
    <dbReference type="NCBI Taxonomy" id="1621989"/>
    <lineage>
        <taxon>Bacteria</taxon>
        <taxon>Pseudomonadati</taxon>
        <taxon>Thermodesulfobacteriota</taxon>
        <taxon>Candidatus Desulfofervidia</taxon>
        <taxon>Candidatus Desulfofervidales</taxon>
        <taxon>Candidatus Desulfofervidaceae</taxon>
        <taxon>Candidatus Desulfofervidus</taxon>
    </lineage>
</organism>
<keyword evidence="2" id="KW-0963">Cytoplasm</keyword>
<reference evidence="6" key="1">
    <citation type="journal article" date="2020" name="mSystems">
        <title>Genome- and Community-Level Interaction Insights into Carbon Utilization and Element Cycling Functions of Hydrothermarchaeota in Hydrothermal Sediment.</title>
        <authorList>
            <person name="Zhou Z."/>
            <person name="Liu Y."/>
            <person name="Xu W."/>
            <person name="Pan J."/>
            <person name="Luo Z.H."/>
            <person name="Li M."/>
        </authorList>
    </citation>
    <scope>NUCLEOTIDE SEQUENCE [LARGE SCALE GENOMIC DNA]</scope>
    <source>
        <strain evidence="6">HyVt-233</strain>
    </source>
</reference>
<dbReference type="InterPro" id="IPR050680">
    <property type="entry name" value="YpeA/RimI_acetyltransf"/>
</dbReference>
<dbReference type="PANTHER" id="PTHR43420:SF12">
    <property type="entry name" value="N-ACETYLTRANSFERASE DOMAIN-CONTAINING PROTEIN"/>
    <property type="match status" value="1"/>
</dbReference>
<comment type="similarity">
    <text evidence="1">Belongs to the acetyltransferase family. RimI subfamily.</text>
</comment>
<gene>
    <name evidence="6" type="primary">rimI</name>
    <name evidence="6" type="ORF">ENG63_04315</name>
</gene>
<evidence type="ECO:0000313" key="6">
    <source>
        <dbReference type="EMBL" id="HDD44070.1"/>
    </source>
</evidence>
<feature type="domain" description="N-acetyltransferase" evidence="5">
    <location>
        <begin position="20"/>
        <end position="162"/>
    </location>
</feature>
<proteinExistence type="inferred from homology"/>
<dbReference type="InterPro" id="IPR006464">
    <property type="entry name" value="AcTrfase_RimI/Ard1"/>
</dbReference>
<dbReference type="SUPFAM" id="SSF55729">
    <property type="entry name" value="Acyl-CoA N-acyltransferases (Nat)"/>
    <property type="match status" value="1"/>
</dbReference>
<dbReference type="PANTHER" id="PTHR43420">
    <property type="entry name" value="ACETYLTRANSFERASE"/>
    <property type="match status" value="1"/>
</dbReference>
<accession>A0A7C0Y6V9</accession>
<dbReference type="NCBIfam" id="TIGR01575">
    <property type="entry name" value="rimI"/>
    <property type="match status" value="1"/>
</dbReference>
<dbReference type="AlphaFoldDB" id="A0A7C0Y6V9"/>
<dbReference type="Gene3D" id="3.40.630.30">
    <property type="match status" value="1"/>
</dbReference>
<dbReference type="EMBL" id="DRBS01000167">
    <property type="protein sequence ID" value="HDD44070.1"/>
    <property type="molecule type" value="Genomic_DNA"/>
</dbReference>
<comment type="caution">
    <text evidence="6">The sequence shown here is derived from an EMBL/GenBank/DDBJ whole genome shotgun (WGS) entry which is preliminary data.</text>
</comment>
<evidence type="ECO:0000256" key="4">
    <source>
        <dbReference type="ARBA" id="ARBA00023315"/>
    </source>
</evidence>
<name>A0A7C0Y6V9_DESA2</name>
<evidence type="ECO:0000256" key="3">
    <source>
        <dbReference type="ARBA" id="ARBA00022679"/>
    </source>
</evidence>
<keyword evidence="4" id="KW-0012">Acyltransferase</keyword>
<dbReference type="GO" id="GO:0008080">
    <property type="term" value="F:N-acetyltransferase activity"/>
    <property type="evidence" value="ECO:0007669"/>
    <property type="project" value="InterPro"/>
</dbReference>
<protein>
    <submittedName>
        <fullName evidence="6">Ribosomal-protein-alanine N-acetyltransferase</fullName>
    </submittedName>
</protein>
<keyword evidence="3" id="KW-0808">Transferase</keyword>
<evidence type="ECO:0000259" key="5">
    <source>
        <dbReference type="PROSITE" id="PS51186"/>
    </source>
</evidence>